<dbReference type="Proteomes" id="UP000570166">
    <property type="component" value="Unassembled WGS sequence"/>
</dbReference>
<dbReference type="InterPro" id="IPR036942">
    <property type="entry name" value="Beta-barrel_TonB_sf"/>
</dbReference>
<evidence type="ECO:0000256" key="2">
    <source>
        <dbReference type="ARBA" id="ARBA00022448"/>
    </source>
</evidence>
<dbReference type="AlphaFoldDB" id="A0A838L010"/>
<evidence type="ECO:0000256" key="3">
    <source>
        <dbReference type="ARBA" id="ARBA00022452"/>
    </source>
</evidence>
<protein>
    <submittedName>
        <fullName evidence="14">TonB-dependent receptor</fullName>
    </submittedName>
</protein>
<evidence type="ECO:0000256" key="6">
    <source>
        <dbReference type="ARBA" id="ARBA00023004"/>
    </source>
</evidence>
<dbReference type="SUPFAM" id="SSF56935">
    <property type="entry name" value="Porins"/>
    <property type="match status" value="1"/>
</dbReference>
<keyword evidence="3" id="KW-1134">Transmembrane beta strand</keyword>
<keyword evidence="5" id="KW-0812">Transmembrane</keyword>
<feature type="domain" description="TonB-dependent receptor-like beta-barrel" evidence="12">
    <location>
        <begin position="332"/>
        <end position="727"/>
    </location>
</feature>
<dbReference type="InterPro" id="IPR012910">
    <property type="entry name" value="Plug_dom"/>
</dbReference>
<keyword evidence="4" id="KW-0410">Iron transport</keyword>
<keyword evidence="7" id="KW-0406">Ion transport</keyword>
<comment type="similarity">
    <text evidence="11">Belongs to the TonB-dependent receptor family.</text>
</comment>
<dbReference type="InterPro" id="IPR000531">
    <property type="entry name" value="Beta-barrel_TonB"/>
</dbReference>
<dbReference type="Gene3D" id="3.55.50.30">
    <property type="match status" value="1"/>
</dbReference>
<dbReference type="PANTHER" id="PTHR32552">
    <property type="entry name" value="FERRICHROME IRON RECEPTOR-RELATED"/>
    <property type="match status" value="1"/>
</dbReference>
<keyword evidence="2" id="KW-0813">Transport</keyword>
<evidence type="ECO:0000313" key="14">
    <source>
        <dbReference type="EMBL" id="MBA2932554.1"/>
    </source>
</evidence>
<dbReference type="RefSeq" id="WP_160364674.1">
    <property type="nucleotide sequence ID" value="NZ_JACEIB010000001.1"/>
</dbReference>
<dbReference type="PANTHER" id="PTHR32552:SF81">
    <property type="entry name" value="TONB-DEPENDENT OUTER MEMBRANE RECEPTOR"/>
    <property type="match status" value="1"/>
</dbReference>
<name>A0A838L010_9SPHN</name>
<comment type="caution">
    <text evidence="14">The sequence shown here is derived from an EMBL/GenBank/DDBJ whole genome shotgun (WGS) entry which is preliminary data.</text>
</comment>
<evidence type="ECO:0000256" key="9">
    <source>
        <dbReference type="ARBA" id="ARBA00023136"/>
    </source>
</evidence>
<keyword evidence="9 11" id="KW-0472">Membrane</keyword>
<evidence type="ECO:0000256" key="1">
    <source>
        <dbReference type="ARBA" id="ARBA00004571"/>
    </source>
</evidence>
<comment type="subcellular location">
    <subcellularLocation>
        <location evidence="1">Cell outer membrane</location>
        <topology evidence="1">Multi-pass membrane protein</topology>
    </subcellularLocation>
</comment>
<gene>
    <name evidence="14" type="ORF">HZF05_00465</name>
</gene>
<evidence type="ECO:0000256" key="4">
    <source>
        <dbReference type="ARBA" id="ARBA00022496"/>
    </source>
</evidence>
<evidence type="ECO:0000256" key="11">
    <source>
        <dbReference type="RuleBase" id="RU003357"/>
    </source>
</evidence>
<keyword evidence="14" id="KW-0675">Receptor</keyword>
<dbReference type="InterPro" id="IPR039426">
    <property type="entry name" value="TonB-dep_rcpt-like"/>
</dbReference>
<feature type="domain" description="TonB-dependent receptor plug" evidence="13">
    <location>
        <begin position="126"/>
        <end position="232"/>
    </location>
</feature>
<sequence length="765" mass="81520">MLTFSGTSAGEARAASADGPVVRVDVDAQPLAQAVVVIGEQADLTIGLGDTTLGDVRVHAFHGSARVSRALAHILRGTSAVARFTGDRVVRIERARMPPRSTVRPEPQAIDIVVTGSKRGTVLAAYPGSAIVVSVADIPLAMRSHGSEALVSELPILSSTHLGSGRNKLFIRGIADSSFNGPSQSTVGQYLGEARLTYNAPDPDLALYDIAETEVLEGPQGTLYGAGTLGGIVRLDPVRPDLDRFGYGLSLGASTTRDGTASSDAAGLINLPVKKDVIGVRGLVYESTDGGYIDDPGRGLSNINRTRTHGGRLELRVAPSPTWTIDATGVVQDINARDGDYADRTLPKLQRRSTLSQPFDNDYSLANLVARHTMGATELVSSTTIVRHDVSFTYDATEAGGPPRLFRENDHISLVTNEMRLSHQYDGGGSWVVGLEALQNVDRIRRLLGAPSNPAAISGSRNKVFEAALFGEATVALAPSFSVTAGGRVAYNRVLGEALDHVEDAPEPDRRRVAFLPSIGALWRVAPDLALYARYQEGFRPGGLSVSDTAVERYRGDGLSTVELGVRMGYPSSRLQATSAISFARWRNIQADLIDGQGLPLTTNVGNGRVVGLEASVQWRPWRDLDIESGLFLNDSTLYRPAPGFAGEKDASLPNVDDLGFRASANLRIPLGKADSLSFYGALRYVGGSKLGVGTALDFPQGHYVATNAGVRWDCGRYSVSLDASNLLDDGRNQFALGNPFQLAGGTQITPFRPRTFRLGLSTGF</sequence>
<evidence type="ECO:0000256" key="10">
    <source>
        <dbReference type="ARBA" id="ARBA00023237"/>
    </source>
</evidence>
<dbReference type="EMBL" id="JACEIB010000001">
    <property type="protein sequence ID" value="MBA2932554.1"/>
    <property type="molecule type" value="Genomic_DNA"/>
</dbReference>
<keyword evidence="15" id="KW-1185">Reference proteome</keyword>
<keyword evidence="10" id="KW-0998">Cell outer membrane</keyword>
<dbReference type="GO" id="GO:0009279">
    <property type="term" value="C:cell outer membrane"/>
    <property type="evidence" value="ECO:0007669"/>
    <property type="project" value="UniProtKB-SubCell"/>
</dbReference>
<evidence type="ECO:0000256" key="7">
    <source>
        <dbReference type="ARBA" id="ARBA00023065"/>
    </source>
</evidence>
<proteinExistence type="inferred from homology"/>
<dbReference type="Gene3D" id="2.40.170.20">
    <property type="entry name" value="TonB-dependent receptor, beta-barrel domain"/>
    <property type="match status" value="1"/>
</dbReference>
<evidence type="ECO:0000259" key="13">
    <source>
        <dbReference type="Pfam" id="PF07715"/>
    </source>
</evidence>
<reference evidence="14 15" key="1">
    <citation type="submission" date="2020-07" db="EMBL/GenBank/DDBJ databases">
        <authorList>
            <person name="Sun Q."/>
        </authorList>
    </citation>
    <scope>NUCLEOTIDE SEQUENCE [LARGE SCALE GENOMIC DNA]</scope>
    <source>
        <strain evidence="14 15">CGMCC 1.13654</strain>
    </source>
</reference>
<evidence type="ECO:0000313" key="15">
    <source>
        <dbReference type="Proteomes" id="UP000570166"/>
    </source>
</evidence>
<evidence type="ECO:0000256" key="5">
    <source>
        <dbReference type="ARBA" id="ARBA00022692"/>
    </source>
</evidence>
<accession>A0A838L010</accession>
<evidence type="ECO:0000256" key="8">
    <source>
        <dbReference type="ARBA" id="ARBA00023077"/>
    </source>
</evidence>
<dbReference type="GO" id="GO:0006826">
    <property type="term" value="P:iron ion transport"/>
    <property type="evidence" value="ECO:0007669"/>
    <property type="project" value="UniProtKB-KW"/>
</dbReference>
<keyword evidence="8 11" id="KW-0798">TonB box</keyword>
<evidence type="ECO:0000259" key="12">
    <source>
        <dbReference type="Pfam" id="PF00593"/>
    </source>
</evidence>
<dbReference type="Pfam" id="PF07715">
    <property type="entry name" value="Plug"/>
    <property type="match status" value="1"/>
</dbReference>
<keyword evidence="6" id="KW-0408">Iron</keyword>
<organism evidence="14 15">
    <name type="scientific">Sphingomonas chungangi</name>
    <dbReference type="NCBI Taxonomy" id="2683589"/>
    <lineage>
        <taxon>Bacteria</taxon>
        <taxon>Pseudomonadati</taxon>
        <taxon>Pseudomonadota</taxon>
        <taxon>Alphaproteobacteria</taxon>
        <taxon>Sphingomonadales</taxon>
        <taxon>Sphingomonadaceae</taxon>
        <taxon>Sphingomonas</taxon>
    </lineage>
</organism>
<dbReference type="Pfam" id="PF00593">
    <property type="entry name" value="TonB_dep_Rec_b-barrel"/>
    <property type="match status" value="1"/>
</dbReference>